<name>A0A547PUI0_9RHOB</name>
<dbReference type="Pfam" id="PF00550">
    <property type="entry name" value="PP-binding"/>
    <property type="match status" value="1"/>
</dbReference>
<dbReference type="SUPFAM" id="SSF52151">
    <property type="entry name" value="FabD/lysophospholipase-like"/>
    <property type="match status" value="1"/>
</dbReference>
<dbReference type="InterPro" id="IPR020806">
    <property type="entry name" value="PKS_PP-bd"/>
</dbReference>
<dbReference type="GO" id="GO:0071770">
    <property type="term" value="P:DIM/DIP cell wall layer assembly"/>
    <property type="evidence" value="ECO:0007669"/>
    <property type="project" value="TreeGrafter"/>
</dbReference>
<dbReference type="InterPro" id="IPR050091">
    <property type="entry name" value="PKS_NRPS_Biosynth_Enz"/>
</dbReference>
<comment type="caution">
    <text evidence="11">The sequence shown here is derived from an EMBL/GenBank/DDBJ whole genome shotgun (WGS) entry which is preliminary data.</text>
</comment>
<dbReference type="InterPro" id="IPR014031">
    <property type="entry name" value="Ketoacyl_synth_C"/>
</dbReference>
<dbReference type="RefSeq" id="WP_142835185.1">
    <property type="nucleotide sequence ID" value="NZ_VFSV01000022.1"/>
</dbReference>
<sequence>MTYLAPQNTALALVGIAGRFPGAADMDGLWSLLKDRGFAIGPVPADRWDASQQLDPEKHVQAVGGFIDGVDRFDPGFFGISPREAEDIDPQQRLMLEASWTALEDAGIRPDTLRGSRTGVYVGASWHDYEILRKDRGLNASQHTAVGNALDVIAARLSYFYGLKGPSLTVETGCSSAMVALHLAARALATNEIDAAFVGGVNLILAPDVSVGLTRFGGLSPKGRCSAFSDDADGFVRGEGVIALYLKRLDQAQADGDRIHAVIAGTGVNNDGGGDSLVTPSQAGQEDLLQSIYGQSGLDPNKLAYVEAHGTGTKVGDPIESSAIGRSLASRRDPAKGPLPVGSVKTNIGHLEATAGLAGLAKAVLAIRHREIPASLHSETLNPSIDFDGLGLEVVRAPMPLPEGSDFLVGVNSFGWGGTNAHAVLAPAPEAVSPASRAAEVDSTPFFLPLSAQNPERLRARAADLLPIVSDNANRLDDIIATLGHHRAHFSERVGLVGTTRADLAEALSAVAEGRDLASLSEDHAEPQNARTKGRVAFVFPGQGSQWAGMGAQLIKQSAVFAETIAACSEALSRYVDWDLDALIRGDLGTDWMDRVDQVQPALWAMKVALAAVWRAQGIQPDVVVGHSQGEVSAATVAGILSLDDAARIVGLRSQIIRRKAGKGGMLSVDMSLEEARAQLEGFEDSISIAVNNGPSSCVLSGDTDALDTLTTLLDADEVFNRLVKVDYASHSHHMDEFKEELREALVGIAPQSSEVMFYSTVDLEVKDGATLDPTYWVRNLREPVLFYDAMSALMDDGVTHVIEVSPHTALAPSLQQIAALKDEPARILSSMKRHKDTMVDMLSMSARAYVSGLLPVGLRPHGALVKLPPYPWQRQSFWAAKARPKGSARRGLELALTPSPAECDTWEGHLDLAVADNPWLSDHKVHEATVFPGAGMIAVMLAAGRERFGALPRRLRQVQLLVDLTLGEDPRRAALILRDTLSDGGDVALTSLPEGTTEWVTHARAIVEQSLPPVAAPICPETQGFGQELSADAFYDACTARGLIYGDAFRGITSLSVAENAALGHISLPKPCIASARAHGLHPALLDSALQVTLALAQSDATVLPVSVDEFRLFIDPEAPVTEITVHATRSGEGRFDLELFTAEGLPLAAILGLQLEVLILDSGADTDERIHRLDFIPADRRDAPKVAGNWLIAGMSPFKALVDALTALGAKVTQGQTPADGHTAVAFVAPDAAAGMAAQKTAVMVLAQLVRDCAAIGNLPRLAVITSGAQAQLYGEVADPGAALFWGFVRVLRREHPELEPMIVDAAPGLDWAEVAAELHAWSGDDQVVLGADTRLVGRLMRGDSDAPATVTDWQTPAQPFRLVSGTPGFYDGLEYRPLKRQAPDKGEVEVEISAAALNFIDVMKAMGTYPGLDARSARLGGEFAGRVVAVGEGVSGVNVGERVVGCGFGAFASHTSVPADHVRAIPDDMSDADAAALPLVMTTAWYGLVDLAGLEKGETVLIHSAAGGLGLAAIQVARHLGATVIATAGSEEKREMLRGMGIEHVFNSRDLSWADGVRKATQGHGVDVILNSLTGMAIPLGLEALATDGRFIEVGKKDIYSGRSISLSAFRNRLSIASVDIAGLMENRADRFGRLLGDVWDAVNAGDLTTLPILPYSFAAAGEAFRTMGKGKHVGKFVLINPSSVTTIAPTPFADGHLRSDGTYLVTGGLGALGLSLAEHMAQLGAGGLVLLGRSVPKPDAQARMDALVAQGINIRSFAVDVSDREALAATLAEVRSTMPALRGVIHAAGLLDDALIDNMAEDQLARVLAPKIDGALALDALTKDDPLDLFVLFSSAAALFGNAGQGAYAAGNAALDALAESRRARGKPALSVQWGPFADIGLAAADAKRGDRLDERGMGNFSAEDGWLALSRFLQNGDTVAGFVPIDLRLWFDAYPDTAALPSWSVLREASRGNAKASAGGQAFRNELESADAETRESMAEEKVRELAGRVLRLDPAAIGRETPFKALGLDSLMGLELRNRLETAFGLKLSPTLLWTYGNTKAIAPVLVDRVFVEAA</sequence>
<dbReference type="PROSITE" id="PS52019">
    <property type="entry name" value="PKS_MFAS_DH"/>
    <property type="match status" value="1"/>
</dbReference>
<dbReference type="SUPFAM" id="SSF50129">
    <property type="entry name" value="GroES-like"/>
    <property type="match status" value="1"/>
</dbReference>
<keyword evidence="6" id="KW-0012">Acyltransferase</keyword>
<dbReference type="InterPro" id="IPR001227">
    <property type="entry name" value="Ac_transferase_dom_sf"/>
</dbReference>
<dbReference type="Gene3D" id="3.40.50.720">
    <property type="entry name" value="NAD(P)-binding Rossmann-like Domain"/>
    <property type="match status" value="3"/>
</dbReference>
<dbReference type="InterPro" id="IPR049900">
    <property type="entry name" value="PKS_mFAS_DH"/>
</dbReference>
<dbReference type="InterPro" id="IPR018201">
    <property type="entry name" value="Ketoacyl_synth_AS"/>
</dbReference>
<dbReference type="InterPro" id="IPR013968">
    <property type="entry name" value="PKS_KR"/>
</dbReference>
<dbReference type="Pfam" id="PF14765">
    <property type="entry name" value="PS-DH"/>
    <property type="match status" value="1"/>
</dbReference>
<organism evidence="11 12">
    <name type="scientific">Palleronia caenipelagi</name>
    <dbReference type="NCBI Taxonomy" id="2489174"/>
    <lineage>
        <taxon>Bacteria</taxon>
        <taxon>Pseudomonadati</taxon>
        <taxon>Pseudomonadota</taxon>
        <taxon>Alphaproteobacteria</taxon>
        <taxon>Rhodobacterales</taxon>
        <taxon>Roseobacteraceae</taxon>
        <taxon>Palleronia</taxon>
    </lineage>
</organism>
<keyword evidence="5" id="KW-0511">Multifunctional enzyme</keyword>
<evidence type="ECO:0000256" key="6">
    <source>
        <dbReference type="ARBA" id="ARBA00023315"/>
    </source>
</evidence>
<dbReference type="InterPro" id="IPR014030">
    <property type="entry name" value="Ketoacyl_synth_N"/>
</dbReference>
<dbReference type="InterPro" id="IPR014043">
    <property type="entry name" value="Acyl_transferase_dom"/>
</dbReference>
<dbReference type="PROSITE" id="PS01162">
    <property type="entry name" value="QOR_ZETA_CRYSTAL"/>
    <property type="match status" value="1"/>
</dbReference>
<evidence type="ECO:0000256" key="5">
    <source>
        <dbReference type="ARBA" id="ARBA00023268"/>
    </source>
</evidence>
<dbReference type="GO" id="GO:0004315">
    <property type="term" value="F:3-oxoacyl-[acyl-carrier-protein] synthase activity"/>
    <property type="evidence" value="ECO:0007669"/>
    <property type="project" value="InterPro"/>
</dbReference>
<dbReference type="SMART" id="SM00823">
    <property type="entry name" value="PKS_PP"/>
    <property type="match status" value="1"/>
</dbReference>
<dbReference type="SMART" id="SM00822">
    <property type="entry name" value="PKS_KR"/>
    <property type="match status" value="1"/>
</dbReference>
<dbReference type="CDD" id="cd00833">
    <property type="entry name" value="PKS"/>
    <property type="match status" value="1"/>
</dbReference>
<evidence type="ECO:0000256" key="4">
    <source>
        <dbReference type="ARBA" id="ARBA00022857"/>
    </source>
</evidence>
<feature type="domain" description="Carrier" evidence="8">
    <location>
        <begin position="1982"/>
        <end position="2056"/>
    </location>
</feature>
<dbReference type="Pfam" id="PF08240">
    <property type="entry name" value="ADH_N"/>
    <property type="match status" value="1"/>
</dbReference>
<feature type="active site" description="Proton donor; for dehydratase activity" evidence="7">
    <location>
        <position position="1088"/>
    </location>
</feature>
<keyword evidence="3" id="KW-0808">Transferase</keyword>
<evidence type="ECO:0000313" key="12">
    <source>
        <dbReference type="Proteomes" id="UP000318590"/>
    </source>
</evidence>
<reference evidence="11 12" key="1">
    <citation type="submission" date="2019-06" db="EMBL/GenBank/DDBJ databases">
        <title>Paenimaribius caenipelagi gen. nov., sp. nov., isolated from a tidal flat.</title>
        <authorList>
            <person name="Yoon J.-H."/>
        </authorList>
    </citation>
    <scope>NUCLEOTIDE SEQUENCE [LARGE SCALE GENOMIC DNA]</scope>
    <source>
        <strain evidence="11 12">JBTF-M29</strain>
    </source>
</reference>
<dbReference type="PANTHER" id="PTHR43775">
    <property type="entry name" value="FATTY ACID SYNTHASE"/>
    <property type="match status" value="1"/>
</dbReference>
<dbReference type="InterPro" id="IPR009081">
    <property type="entry name" value="PP-bd_ACP"/>
</dbReference>
<evidence type="ECO:0000259" key="10">
    <source>
        <dbReference type="PROSITE" id="PS52019"/>
    </source>
</evidence>
<dbReference type="FunFam" id="3.40.50.720:FF:000209">
    <property type="entry name" value="Polyketide synthase Pks12"/>
    <property type="match status" value="1"/>
</dbReference>
<dbReference type="SUPFAM" id="SSF55048">
    <property type="entry name" value="Probable ACP-binding domain of malonyl-CoA ACP transacylase"/>
    <property type="match status" value="1"/>
</dbReference>
<dbReference type="InterPro" id="IPR020843">
    <property type="entry name" value="ER"/>
</dbReference>
<evidence type="ECO:0000256" key="7">
    <source>
        <dbReference type="PROSITE-ProRule" id="PRU01363"/>
    </source>
</evidence>
<dbReference type="Pfam" id="PF21089">
    <property type="entry name" value="PKS_DH_N"/>
    <property type="match status" value="1"/>
</dbReference>
<dbReference type="InterPro" id="IPR049552">
    <property type="entry name" value="PKS_DH_N"/>
</dbReference>
<dbReference type="SMART" id="SM00827">
    <property type="entry name" value="PKS_AT"/>
    <property type="match status" value="1"/>
</dbReference>
<evidence type="ECO:0000256" key="1">
    <source>
        <dbReference type="ARBA" id="ARBA00022450"/>
    </source>
</evidence>
<feature type="region of interest" description="N-terminal hotdog fold" evidence="7">
    <location>
        <begin position="890"/>
        <end position="1015"/>
    </location>
</feature>
<dbReference type="InterPro" id="IPR011032">
    <property type="entry name" value="GroES-like_sf"/>
</dbReference>
<dbReference type="InterPro" id="IPR016039">
    <property type="entry name" value="Thiolase-like"/>
</dbReference>
<feature type="region of interest" description="C-terminal hotdog fold" evidence="7">
    <location>
        <begin position="1027"/>
        <end position="1166"/>
    </location>
</feature>
<dbReference type="Gene3D" id="1.10.1200.10">
    <property type="entry name" value="ACP-like"/>
    <property type="match status" value="1"/>
</dbReference>
<dbReference type="SMART" id="SM01294">
    <property type="entry name" value="PKS_PP_betabranch"/>
    <property type="match status" value="1"/>
</dbReference>
<evidence type="ECO:0000259" key="8">
    <source>
        <dbReference type="PROSITE" id="PS50075"/>
    </source>
</evidence>
<dbReference type="Pfam" id="PF16197">
    <property type="entry name" value="KAsynt_C_assoc"/>
    <property type="match status" value="1"/>
</dbReference>
<dbReference type="Pfam" id="PF00109">
    <property type="entry name" value="ketoacyl-synt"/>
    <property type="match status" value="1"/>
</dbReference>
<dbReference type="GO" id="GO:0005737">
    <property type="term" value="C:cytoplasm"/>
    <property type="evidence" value="ECO:0007669"/>
    <property type="project" value="TreeGrafter"/>
</dbReference>
<proteinExistence type="predicted"/>
<dbReference type="InterPro" id="IPR016035">
    <property type="entry name" value="Acyl_Trfase/lysoPLipase"/>
</dbReference>
<dbReference type="SUPFAM" id="SSF51735">
    <property type="entry name" value="NAD(P)-binding Rossmann-fold domains"/>
    <property type="match status" value="3"/>
</dbReference>
<dbReference type="PANTHER" id="PTHR43775:SF37">
    <property type="entry name" value="SI:DKEY-61P9.11"/>
    <property type="match status" value="1"/>
</dbReference>
<evidence type="ECO:0000256" key="2">
    <source>
        <dbReference type="ARBA" id="ARBA00022553"/>
    </source>
</evidence>
<dbReference type="InterPro" id="IPR032821">
    <property type="entry name" value="PKS_assoc"/>
</dbReference>
<dbReference type="PROSITE" id="PS00606">
    <property type="entry name" value="KS3_1"/>
    <property type="match status" value="1"/>
</dbReference>
<feature type="active site" description="Proton acceptor; for dehydratase activity" evidence="7">
    <location>
        <position position="924"/>
    </location>
</feature>
<dbReference type="GO" id="GO:0006633">
    <property type="term" value="P:fatty acid biosynthetic process"/>
    <property type="evidence" value="ECO:0007669"/>
    <property type="project" value="InterPro"/>
</dbReference>
<evidence type="ECO:0000313" key="11">
    <source>
        <dbReference type="EMBL" id="TRD17802.1"/>
    </source>
</evidence>
<feature type="domain" description="Ketosynthase family 3 (KS3)" evidence="9">
    <location>
        <begin position="8"/>
        <end position="427"/>
    </location>
</feature>
<evidence type="ECO:0000259" key="9">
    <source>
        <dbReference type="PROSITE" id="PS52004"/>
    </source>
</evidence>
<dbReference type="SMART" id="SM00825">
    <property type="entry name" value="PKS_KS"/>
    <property type="match status" value="1"/>
</dbReference>
<keyword evidence="4" id="KW-0521">NADP</keyword>
<dbReference type="PROSITE" id="PS50075">
    <property type="entry name" value="CARRIER"/>
    <property type="match status" value="1"/>
</dbReference>
<dbReference type="Gene3D" id="3.40.366.10">
    <property type="entry name" value="Malonyl-Coenzyme A Acyl Carrier Protein, domain 2"/>
    <property type="match status" value="1"/>
</dbReference>
<dbReference type="Gene3D" id="3.90.180.10">
    <property type="entry name" value="Medium-chain alcohol dehydrogenases, catalytic domain"/>
    <property type="match status" value="1"/>
</dbReference>
<dbReference type="InterPro" id="IPR036736">
    <property type="entry name" value="ACP-like_sf"/>
</dbReference>
<dbReference type="Gene3D" id="3.30.70.3290">
    <property type="match status" value="1"/>
</dbReference>
<dbReference type="SMART" id="SM00829">
    <property type="entry name" value="PKS_ER"/>
    <property type="match status" value="1"/>
</dbReference>
<dbReference type="InterPro" id="IPR002364">
    <property type="entry name" value="Quin_OxRdtase/zeta-crystal_CS"/>
</dbReference>
<dbReference type="InterPro" id="IPR013154">
    <property type="entry name" value="ADH-like_N"/>
</dbReference>
<dbReference type="InterPro" id="IPR042104">
    <property type="entry name" value="PKS_dehydratase_sf"/>
</dbReference>
<dbReference type="InterPro" id="IPR049551">
    <property type="entry name" value="PKS_DH_C"/>
</dbReference>
<keyword evidence="2" id="KW-0597">Phosphoprotein</keyword>
<dbReference type="InterPro" id="IPR016036">
    <property type="entry name" value="Malonyl_transacylase_ACP-bd"/>
</dbReference>
<dbReference type="GO" id="GO:0004312">
    <property type="term" value="F:fatty acid synthase activity"/>
    <property type="evidence" value="ECO:0007669"/>
    <property type="project" value="TreeGrafter"/>
</dbReference>
<dbReference type="Pfam" id="PF00107">
    <property type="entry name" value="ADH_zinc_N"/>
    <property type="match status" value="1"/>
</dbReference>
<dbReference type="PROSITE" id="PS00012">
    <property type="entry name" value="PHOSPHOPANTETHEINE"/>
    <property type="match status" value="1"/>
</dbReference>
<dbReference type="SUPFAM" id="SSF53901">
    <property type="entry name" value="Thiolase-like"/>
    <property type="match status" value="1"/>
</dbReference>
<dbReference type="CDD" id="cd05195">
    <property type="entry name" value="enoyl_red"/>
    <property type="match status" value="1"/>
</dbReference>
<dbReference type="Gene3D" id="3.10.129.110">
    <property type="entry name" value="Polyketide synthase dehydratase"/>
    <property type="match status" value="1"/>
</dbReference>
<dbReference type="InterPro" id="IPR036291">
    <property type="entry name" value="NAD(P)-bd_dom_sf"/>
</dbReference>
<dbReference type="SMART" id="SM00826">
    <property type="entry name" value="PKS_DH"/>
    <property type="match status" value="1"/>
</dbReference>
<dbReference type="GO" id="GO:0005886">
    <property type="term" value="C:plasma membrane"/>
    <property type="evidence" value="ECO:0007669"/>
    <property type="project" value="TreeGrafter"/>
</dbReference>
<dbReference type="OrthoDB" id="9778690at2"/>
<dbReference type="EMBL" id="VFSV01000022">
    <property type="protein sequence ID" value="TRD17802.1"/>
    <property type="molecule type" value="Genomic_DNA"/>
</dbReference>
<dbReference type="PROSITE" id="PS52004">
    <property type="entry name" value="KS3_2"/>
    <property type="match status" value="1"/>
</dbReference>
<accession>A0A547PUI0</accession>
<dbReference type="Pfam" id="PF00698">
    <property type="entry name" value="Acyl_transf_1"/>
    <property type="match status" value="1"/>
</dbReference>
<dbReference type="Gene3D" id="3.40.47.10">
    <property type="match status" value="1"/>
</dbReference>
<dbReference type="Proteomes" id="UP000318590">
    <property type="component" value="Unassembled WGS sequence"/>
</dbReference>
<dbReference type="FunFam" id="3.40.366.10:FF:000002">
    <property type="entry name" value="Probable polyketide synthase 2"/>
    <property type="match status" value="1"/>
</dbReference>
<dbReference type="GO" id="GO:0031177">
    <property type="term" value="F:phosphopantetheine binding"/>
    <property type="evidence" value="ECO:0007669"/>
    <property type="project" value="InterPro"/>
</dbReference>
<keyword evidence="1" id="KW-0596">Phosphopantetheine</keyword>
<dbReference type="GO" id="GO:0016491">
    <property type="term" value="F:oxidoreductase activity"/>
    <property type="evidence" value="ECO:0007669"/>
    <property type="project" value="InterPro"/>
</dbReference>
<dbReference type="InterPro" id="IPR020841">
    <property type="entry name" value="PKS_Beta-ketoAc_synthase_dom"/>
</dbReference>
<keyword evidence="12" id="KW-1185">Reference proteome</keyword>
<dbReference type="InterPro" id="IPR006162">
    <property type="entry name" value="Ppantetheine_attach_site"/>
</dbReference>
<dbReference type="InterPro" id="IPR020807">
    <property type="entry name" value="PKS_DH"/>
</dbReference>
<evidence type="ECO:0000256" key="3">
    <source>
        <dbReference type="ARBA" id="ARBA00022679"/>
    </source>
</evidence>
<dbReference type="Pfam" id="PF08659">
    <property type="entry name" value="KR"/>
    <property type="match status" value="1"/>
</dbReference>
<gene>
    <name evidence="11" type="ORF">FEV53_12600</name>
</gene>
<dbReference type="Pfam" id="PF02801">
    <property type="entry name" value="Ketoacyl-synt_C"/>
    <property type="match status" value="1"/>
</dbReference>
<protein>
    <submittedName>
        <fullName evidence="11">Type I polyketide synthase</fullName>
    </submittedName>
</protein>
<dbReference type="InterPro" id="IPR013149">
    <property type="entry name" value="ADH-like_C"/>
</dbReference>
<dbReference type="SUPFAM" id="SSF47336">
    <property type="entry name" value="ACP-like"/>
    <property type="match status" value="1"/>
</dbReference>
<feature type="domain" description="PKS/mFAS DH" evidence="10">
    <location>
        <begin position="890"/>
        <end position="1166"/>
    </location>
</feature>
<dbReference type="GO" id="GO:0008270">
    <property type="term" value="F:zinc ion binding"/>
    <property type="evidence" value="ECO:0007669"/>
    <property type="project" value="InterPro"/>
</dbReference>
<dbReference type="InterPro" id="IPR057326">
    <property type="entry name" value="KR_dom"/>
</dbReference>